<feature type="domain" description="DUF7788" evidence="2">
    <location>
        <begin position="37"/>
        <end position="87"/>
    </location>
</feature>
<dbReference type="AlphaFoldDB" id="A0A9J5XIL4"/>
<gene>
    <name evidence="3" type="ORF">H5410_047865</name>
</gene>
<dbReference type="InterPro" id="IPR056690">
    <property type="entry name" value="DUF7788"/>
</dbReference>
<feature type="region of interest" description="Disordered" evidence="1">
    <location>
        <begin position="143"/>
        <end position="176"/>
    </location>
</feature>
<feature type="compositionally biased region" description="Acidic residues" evidence="1">
    <location>
        <begin position="144"/>
        <end position="153"/>
    </location>
</feature>
<protein>
    <recommendedName>
        <fullName evidence="2">DUF7788 domain-containing protein</fullName>
    </recommendedName>
</protein>
<keyword evidence="4" id="KW-1185">Reference proteome</keyword>
<dbReference type="Pfam" id="PF25043">
    <property type="entry name" value="DUF7788"/>
    <property type="match status" value="1"/>
</dbReference>
<proteinExistence type="predicted"/>
<comment type="caution">
    <text evidence="3">The sequence shown here is derived from an EMBL/GenBank/DDBJ whole genome shotgun (WGS) entry which is preliminary data.</text>
</comment>
<sequence>MVKRRRDTETCPRLCFGAFEIQGSLVFWKSRMIYDLNMDWAVSTNFQKVFDNIFEVVIQGNLSDAQMLNMVFVSRIWNSMRLEDTNNNNHLILMTTRQSVSEPSRYCREGGFCMILIMIKMEALMSKMLMKIEMLFQNGGANEENVDQDGDVNEQDHDHNGGANEESTDQHVGANA</sequence>
<evidence type="ECO:0000313" key="3">
    <source>
        <dbReference type="EMBL" id="KAG5587431.1"/>
    </source>
</evidence>
<reference evidence="3 4" key="1">
    <citation type="submission" date="2020-09" db="EMBL/GenBank/DDBJ databases">
        <title>De no assembly of potato wild relative species, Solanum commersonii.</title>
        <authorList>
            <person name="Cho K."/>
        </authorList>
    </citation>
    <scope>NUCLEOTIDE SEQUENCE [LARGE SCALE GENOMIC DNA]</scope>
    <source>
        <strain evidence="3">LZ3.2</strain>
        <tissue evidence="3">Leaf</tissue>
    </source>
</reference>
<dbReference type="EMBL" id="JACXVP010000009">
    <property type="protein sequence ID" value="KAG5587431.1"/>
    <property type="molecule type" value="Genomic_DNA"/>
</dbReference>
<evidence type="ECO:0000313" key="4">
    <source>
        <dbReference type="Proteomes" id="UP000824120"/>
    </source>
</evidence>
<accession>A0A9J5XIL4</accession>
<organism evidence="3 4">
    <name type="scientific">Solanum commersonii</name>
    <name type="common">Commerson's wild potato</name>
    <name type="synonym">Commerson's nightshade</name>
    <dbReference type="NCBI Taxonomy" id="4109"/>
    <lineage>
        <taxon>Eukaryota</taxon>
        <taxon>Viridiplantae</taxon>
        <taxon>Streptophyta</taxon>
        <taxon>Embryophyta</taxon>
        <taxon>Tracheophyta</taxon>
        <taxon>Spermatophyta</taxon>
        <taxon>Magnoliopsida</taxon>
        <taxon>eudicotyledons</taxon>
        <taxon>Gunneridae</taxon>
        <taxon>Pentapetalae</taxon>
        <taxon>asterids</taxon>
        <taxon>lamiids</taxon>
        <taxon>Solanales</taxon>
        <taxon>Solanaceae</taxon>
        <taxon>Solanoideae</taxon>
        <taxon>Solaneae</taxon>
        <taxon>Solanum</taxon>
    </lineage>
</organism>
<name>A0A9J5XIL4_SOLCO</name>
<evidence type="ECO:0000256" key="1">
    <source>
        <dbReference type="SAM" id="MobiDB-lite"/>
    </source>
</evidence>
<evidence type="ECO:0000259" key="2">
    <source>
        <dbReference type="Pfam" id="PF25043"/>
    </source>
</evidence>
<dbReference type="Proteomes" id="UP000824120">
    <property type="component" value="Chromosome 9"/>
</dbReference>